<proteinExistence type="predicted"/>
<feature type="signal peptide" evidence="2">
    <location>
        <begin position="1"/>
        <end position="18"/>
    </location>
</feature>
<evidence type="ECO:0000256" key="1">
    <source>
        <dbReference type="SAM" id="MobiDB-lite"/>
    </source>
</evidence>
<organism evidence="3">
    <name type="scientific">Anopheles braziliensis</name>
    <dbReference type="NCBI Taxonomy" id="58242"/>
    <lineage>
        <taxon>Eukaryota</taxon>
        <taxon>Metazoa</taxon>
        <taxon>Ecdysozoa</taxon>
        <taxon>Arthropoda</taxon>
        <taxon>Hexapoda</taxon>
        <taxon>Insecta</taxon>
        <taxon>Pterygota</taxon>
        <taxon>Neoptera</taxon>
        <taxon>Endopterygota</taxon>
        <taxon>Diptera</taxon>
        <taxon>Nematocera</taxon>
        <taxon>Culicoidea</taxon>
        <taxon>Culicidae</taxon>
        <taxon>Anophelinae</taxon>
        <taxon>Anopheles</taxon>
    </lineage>
</organism>
<protein>
    <submittedName>
        <fullName evidence="3">Putative secreted peptide</fullName>
    </submittedName>
</protein>
<name>A0A2M3ZV63_9DIPT</name>
<accession>A0A2M3ZV63</accession>
<dbReference type="EMBL" id="GGFM01011693">
    <property type="protein sequence ID" value="MBW32444.1"/>
    <property type="molecule type" value="Transcribed_RNA"/>
</dbReference>
<reference evidence="3" key="1">
    <citation type="submission" date="2018-01" db="EMBL/GenBank/DDBJ databases">
        <title>An insight into the sialome of Amazonian anophelines.</title>
        <authorList>
            <person name="Ribeiro J.M."/>
            <person name="Scarpassa V."/>
            <person name="Calvo E."/>
        </authorList>
    </citation>
    <scope>NUCLEOTIDE SEQUENCE</scope>
    <source>
        <tissue evidence="3">Salivary glands</tissue>
    </source>
</reference>
<feature type="chain" id="PRO_5014623640" evidence="2">
    <location>
        <begin position="19"/>
        <end position="86"/>
    </location>
</feature>
<dbReference type="AlphaFoldDB" id="A0A2M3ZV63"/>
<feature type="region of interest" description="Disordered" evidence="1">
    <location>
        <begin position="52"/>
        <end position="75"/>
    </location>
</feature>
<sequence length="86" mass="8719">MIVVALVAITMVVGAINAGRGCRRGRDGLRGRYDCCIGAAAAATMLHHTAAPADTGGTTSDGSLGDSTGPSTRNHYRCLVVGMRTG</sequence>
<evidence type="ECO:0000256" key="2">
    <source>
        <dbReference type="SAM" id="SignalP"/>
    </source>
</evidence>
<feature type="compositionally biased region" description="Low complexity" evidence="1">
    <location>
        <begin position="52"/>
        <end position="72"/>
    </location>
</feature>
<keyword evidence="2" id="KW-0732">Signal</keyword>
<evidence type="ECO:0000313" key="3">
    <source>
        <dbReference type="EMBL" id="MBW32444.1"/>
    </source>
</evidence>